<keyword evidence="2" id="KW-1185">Reference proteome</keyword>
<feature type="non-terminal residue" evidence="1">
    <location>
        <position position="49"/>
    </location>
</feature>
<evidence type="ECO:0000313" key="1">
    <source>
        <dbReference type="EMBL" id="KAJ9592188.1"/>
    </source>
</evidence>
<protein>
    <submittedName>
        <fullName evidence="1">Uncharacterized protein</fullName>
    </submittedName>
</protein>
<reference evidence="1" key="2">
    <citation type="submission" date="2023-05" db="EMBL/GenBank/DDBJ databases">
        <authorList>
            <person name="Fouks B."/>
        </authorList>
    </citation>
    <scope>NUCLEOTIDE SEQUENCE</scope>
    <source>
        <strain evidence="1">Stay&amp;Tobe</strain>
        <tissue evidence="1">Testes</tissue>
    </source>
</reference>
<dbReference type="AlphaFoldDB" id="A0AAD8A4H2"/>
<organism evidence="1 2">
    <name type="scientific">Diploptera punctata</name>
    <name type="common">Pacific beetle cockroach</name>
    <dbReference type="NCBI Taxonomy" id="6984"/>
    <lineage>
        <taxon>Eukaryota</taxon>
        <taxon>Metazoa</taxon>
        <taxon>Ecdysozoa</taxon>
        <taxon>Arthropoda</taxon>
        <taxon>Hexapoda</taxon>
        <taxon>Insecta</taxon>
        <taxon>Pterygota</taxon>
        <taxon>Neoptera</taxon>
        <taxon>Polyneoptera</taxon>
        <taxon>Dictyoptera</taxon>
        <taxon>Blattodea</taxon>
        <taxon>Blaberoidea</taxon>
        <taxon>Blaberidae</taxon>
        <taxon>Diplopterinae</taxon>
        <taxon>Diploptera</taxon>
    </lineage>
</organism>
<reference evidence="1" key="1">
    <citation type="journal article" date="2023" name="IScience">
        <title>Live-bearing cockroach genome reveals convergent evolutionary mechanisms linked to viviparity in insects and beyond.</title>
        <authorList>
            <person name="Fouks B."/>
            <person name="Harrison M.C."/>
            <person name="Mikhailova A.A."/>
            <person name="Marchal E."/>
            <person name="English S."/>
            <person name="Carruthers M."/>
            <person name="Jennings E.C."/>
            <person name="Chiamaka E.L."/>
            <person name="Frigard R.A."/>
            <person name="Pippel M."/>
            <person name="Attardo G.M."/>
            <person name="Benoit J.B."/>
            <person name="Bornberg-Bauer E."/>
            <person name="Tobe S.S."/>
        </authorList>
    </citation>
    <scope>NUCLEOTIDE SEQUENCE</scope>
    <source>
        <strain evidence="1">Stay&amp;Tobe</strain>
    </source>
</reference>
<name>A0AAD8A4H2_DIPPU</name>
<proteinExistence type="predicted"/>
<sequence>TRPDTSDISTTTLSRSDRFRIHRILLIYFVRWLKDTSEPSYRQRNPKHE</sequence>
<dbReference type="Proteomes" id="UP001233999">
    <property type="component" value="Unassembled WGS sequence"/>
</dbReference>
<dbReference type="EMBL" id="JASPKZ010003844">
    <property type="protein sequence ID" value="KAJ9592188.1"/>
    <property type="molecule type" value="Genomic_DNA"/>
</dbReference>
<gene>
    <name evidence="1" type="ORF">L9F63_001304</name>
</gene>
<feature type="non-terminal residue" evidence="1">
    <location>
        <position position="1"/>
    </location>
</feature>
<comment type="caution">
    <text evidence="1">The sequence shown here is derived from an EMBL/GenBank/DDBJ whole genome shotgun (WGS) entry which is preliminary data.</text>
</comment>
<accession>A0AAD8A4H2</accession>
<evidence type="ECO:0000313" key="2">
    <source>
        <dbReference type="Proteomes" id="UP001233999"/>
    </source>
</evidence>